<dbReference type="SUPFAM" id="SSF141259">
    <property type="entry name" value="CarD-like"/>
    <property type="match status" value="1"/>
</dbReference>
<reference evidence="13 14" key="1">
    <citation type="submission" date="2019-08" db="EMBL/GenBank/DDBJ databases">
        <title>In-depth cultivation of the pig gut microbiome towards novel bacterial diversity and tailored functional studies.</title>
        <authorList>
            <person name="Wylensek D."/>
            <person name="Hitch T.C.A."/>
            <person name="Clavel T."/>
        </authorList>
    </citation>
    <scope>NUCLEOTIDE SEQUENCE [LARGE SCALE GENOMIC DNA]</scope>
    <source>
        <strain evidence="13 14">LKV-178-WT-2G</strain>
    </source>
</reference>
<name>A0A7X2T301_9FIRM</name>
<dbReference type="Gene3D" id="2.40.10.170">
    <property type="match status" value="1"/>
</dbReference>
<sequence length="1115" mass="130368">MKNQIIRYFDDNEVVKQILKKENNIGNLYEMEEALVLYNAFTQDHQTRIIVKPNRYQAQQLYNRLSMLDENVLLFVVEESIRVQAIASSPEDKNHFIDSLTQLIVNPQPKLIVCNVAAYVRYLPNPDFYKENFIKCDIDQEMDMSTLKEKLNRMGYTKLNYVDRPCTFASRGGIVDIFSLEYENPIRIEFFDNEIESIRFFDENTQRTIQSIESIVISPATDILFSDDQIEEIKEKVYKKLETESKKCFDEEKQLLTDSIEKDMLLLENYSIEPHLYIYYAYTSHFTLNDYIENAISILSPKEEVERNYKKINTENITFIQEMVQDRKYLPEYILFHDLYTMKCMYFHEFLDFKNPVVSNIYPIEKANSAVEQIVEKIDLEHTYFSLNKEDKDKLIQHFPNLTFQFIEPVFFEGFQYKDISVYTQKELFKEYHKKNLYQKTFKEGKILENVLELEKNDYVVHEQYGIGQYMGIVTRNQNGKNIDYLHIIYRDNGELYIPLSKFNLVRKYISSEGVGIKLSKLGSNQWQKTKEKVNQKIEEIAQRLVELYASRNENIGYAFAQDDALQREFDDAFEYESTPDQLQATLEIKREMEKPKPMDHLLCGDVGFGKTEVAMRCAFKAITNGKQVVFLCPTTILSLQHYQTVKKRMSDFGVNVALVNRFVESSKIKEIKKGLLNGNIDIVIGTHKLLNKTFQYKDLGFLIIDEEQRFGVEHKEKIKEMKNSIDVLSLSATPIPRTMQMSLIGVRTISQLNTPPAQRHPIQTYVIEKKQSAIREIIQRELSRQGQIFYLHNRVSSIYETTKKIQNDFPDVKIAVIHGKMSRDEIENIMIDFSENRYQILVCTTIIETGLDIANANTIIIEQADRFGLSQLYQIRGRVGRREKIAYCYLMINPDKELNEKAGKRLKAIKEFTQLGSGYKVAMRDLTIRGAGDLLGPQQAGFIDQIGLDLYLELLGQAIAKKQGKQVETKEMKKANISFNGYIPESFTDNDGDKLSIYQDIQKIQSLDELLKYKERINDLYGNIPVQVQNLFEQKELDLFVNIDGVSSLEEKDKYYVIKMSEEWTNHCDGVKFFEKMNEISNKINLRLVNRKIEIQIPNRQKSMLHKVIKSIEE</sequence>
<protein>
    <recommendedName>
        <fullName evidence="9">Transcription-repair-coupling factor</fullName>
        <shortName evidence="9">TRCF</shortName>
        <ecNumber evidence="9">3.6.4.-</ecNumber>
    </recommendedName>
</protein>
<dbReference type="InterPro" id="IPR041471">
    <property type="entry name" value="UvrB_inter"/>
</dbReference>
<dbReference type="Proteomes" id="UP000470082">
    <property type="component" value="Unassembled WGS sequence"/>
</dbReference>
<dbReference type="InterPro" id="IPR014001">
    <property type="entry name" value="Helicase_ATP-bd"/>
</dbReference>
<dbReference type="SMART" id="SM01058">
    <property type="entry name" value="CarD_TRCF"/>
    <property type="match status" value="1"/>
</dbReference>
<dbReference type="Pfam" id="PF00271">
    <property type="entry name" value="Helicase_C"/>
    <property type="match status" value="1"/>
</dbReference>
<comment type="subcellular location">
    <subcellularLocation>
        <location evidence="9">Cytoplasm</location>
    </subcellularLocation>
</comment>
<dbReference type="InterPro" id="IPR005118">
    <property type="entry name" value="TRCF_C"/>
</dbReference>
<dbReference type="Gene3D" id="3.90.1150.50">
    <property type="entry name" value="Transcription-repair-coupling factor, D7 domain"/>
    <property type="match status" value="1"/>
</dbReference>
<dbReference type="Pfam" id="PF02559">
    <property type="entry name" value="CarD_TRCF_RID"/>
    <property type="match status" value="1"/>
</dbReference>
<comment type="similarity">
    <text evidence="9">In the C-terminal section; belongs to the helicase family. RecG subfamily.</text>
</comment>
<evidence type="ECO:0000256" key="10">
    <source>
        <dbReference type="SAM" id="Coils"/>
    </source>
</evidence>
<dbReference type="SMART" id="SM00490">
    <property type="entry name" value="HELICc"/>
    <property type="match status" value="1"/>
</dbReference>
<dbReference type="InterPro" id="IPR036101">
    <property type="entry name" value="CarD-like/TRCF_RID_sf"/>
</dbReference>
<dbReference type="GO" id="GO:0003684">
    <property type="term" value="F:damaged DNA binding"/>
    <property type="evidence" value="ECO:0007669"/>
    <property type="project" value="InterPro"/>
</dbReference>
<evidence type="ECO:0000313" key="14">
    <source>
        <dbReference type="Proteomes" id="UP000470082"/>
    </source>
</evidence>
<dbReference type="Gene3D" id="3.40.50.300">
    <property type="entry name" value="P-loop containing nucleotide triphosphate hydrolases"/>
    <property type="match status" value="2"/>
</dbReference>
<evidence type="ECO:0000259" key="11">
    <source>
        <dbReference type="PROSITE" id="PS51192"/>
    </source>
</evidence>
<dbReference type="EMBL" id="VUMM01000002">
    <property type="protein sequence ID" value="MSS00905.1"/>
    <property type="molecule type" value="Genomic_DNA"/>
</dbReference>
<keyword evidence="7 9" id="KW-0238">DNA-binding</keyword>
<evidence type="ECO:0000256" key="4">
    <source>
        <dbReference type="ARBA" id="ARBA00022801"/>
    </source>
</evidence>
<dbReference type="GO" id="GO:0003678">
    <property type="term" value="F:DNA helicase activity"/>
    <property type="evidence" value="ECO:0007669"/>
    <property type="project" value="TreeGrafter"/>
</dbReference>
<dbReference type="Pfam" id="PF00270">
    <property type="entry name" value="DEAD"/>
    <property type="match status" value="1"/>
</dbReference>
<evidence type="ECO:0000256" key="7">
    <source>
        <dbReference type="ARBA" id="ARBA00023125"/>
    </source>
</evidence>
<feature type="domain" description="Helicase C-terminal" evidence="12">
    <location>
        <begin position="762"/>
        <end position="928"/>
    </location>
</feature>
<comment type="function">
    <text evidence="9">Couples transcription and DNA repair by recognizing RNA polymerase (RNAP) stalled at DNA lesions. Mediates ATP-dependent release of RNAP and its truncated transcript from the DNA, and recruitment of nucleotide excision repair machinery to the damaged site.</text>
</comment>
<keyword evidence="2 9" id="KW-0547">Nucleotide-binding</keyword>
<dbReference type="InterPro" id="IPR037235">
    <property type="entry name" value="TRCF-like_C_D7"/>
</dbReference>
<dbReference type="SUPFAM" id="SSF52540">
    <property type="entry name" value="P-loop containing nucleoside triphosphate hydrolases"/>
    <property type="match status" value="2"/>
</dbReference>
<dbReference type="InterPro" id="IPR003711">
    <property type="entry name" value="CarD-like/TRCF_RID"/>
</dbReference>
<proteinExistence type="inferred from homology"/>
<dbReference type="InterPro" id="IPR027417">
    <property type="entry name" value="P-loop_NTPase"/>
</dbReference>
<dbReference type="HAMAP" id="MF_00969">
    <property type="entry name" value="TRCF"/>
    <property type="match status" value="1"/>
</dbReference>
<accession>A0A7X2T301</accession>
<evidence type="ECO:0000256" key="2">
    <source>
        <dbReference type="ARBA" id="ARBA00022741"/>
    </source>
</evidence>
<dbReference type="PROSITE" id="PS51194">
    <property type="entry name" value="HELICASE_CTER"/>
    <property type="match status" value="1"/>
</dbReference>
<dbReference type="InterPro" id="IPR004576">
    <property type="entry name" value="Mfd"/>
</dbReference>
<dbReference type="Gene3D" id="3.40.50.11180">
    <property type="match status" value="1"/>
</dbReference>
<keyword evidence="1 9" id="KW-0963">Cytoplasm</keyword>
<dbReference type="SMART" id="SM00982">
    <property type="entry name" value="TRCF"/>
    <property type="match status" value="1"/>
</dbReference>
<dbReference type="GO" id="GO:0005524">
    <property type="term" value="F:ATP binding"/>
    <property type="evidence" value="ECO:0007669"/>
    <property type="project" value="UniProtKB-UniRule"/>
</dbReference>
<dbReference type="GO" id="GO:0016787">
    <property type="term" value="F:hydrolase activity"/>
    <property type="evidence" value="ECO:0007669"/>
    <property type="project" value="UniProtKB-KW"/>
</dbReference>
<comment type="similarity">
    <text evidence="9">In the N-terminal section; belongs to the UvrB family.</text>
</comment>
<dbReference type="Gene3D" id="3.30.2060.10">
    <property type="entry name" value="Penicillin-binding protein 1b domain"/>
    <property type="match status" value="1"/>
</dbReference>
<dbReference type="GO" id="GO:0005737">
    <property type="term" value="C:cytoplasm"/>
    <property type="evidence" value="ECO:0007669"/>
    <property type="project" value="UniProtKB-SubCell"/>
</dbReference>
<dbReference type="EC" id="3.6.4.-" evidence="9"/>
<dbReference type="InterPro" id="IPR047112">
    <property type="entry name" value="RecG/Mfd"/>
</dbReference>
<dbReference type="RefSeq" id="WP_154459373.1">
    <property type="nucleotide sequence ID" value="NZ_VUMM01000002.1"/>
</dbReference>
<dbReference type="GO" id="GO:0000716">
    <property type="term" value="P:transcription-coupled nucleotide-excision repair, DNA damage recognition"/>
    <property type="evidence" value="ECO:0007669"/>
    <property type="project" value="UniProtKB-UniRule"/>
</dbReference>
<dbReference type="CDD" id="cd17991">
    <property type="entry name" value="DEXHc_TRCF"/>
    <property type="match status" value="1"/>
</dbReference>
<dbReference type="SUPFAM" id="SSF143517">
    <property type="entry name" value="TRCF domain-like"/>
    <property type="match status" value="1"/>
</dbReference>
<feature type="domain" description="Helicase ATP-binding" evidence="11">
    <location>
        <begin position="592"/>
        <end position="753"/>
    </location>
</feature>
<dbReference type="AlphaFoldDB" id="A0A7X2T301"/>
<dbReference type="Pfam" id="PF17757">
    <property type="entry name" value="UvrB_inter"/>
    <property type="match status" value="1"/>
</dbReference>
<gene>
    <name evidence="9 13" type="primary">mfd</name>
    <name evidence="13" type="ORF">FYJ50_02000</name>
</gene>
<evidence type="ECO:0000259" key="12">
    <source>
        <dbReference type="PROSITE" id="PS51194"/>
    </source>
</evidence>
<dbReference type="NCBIfam" id="TIGR00580">
    <property type="entry name" value="mfd"/>
    <property type="match status" value="1"/>
</dbReference>
<dbReference type="PANTHER" id="PTHR47964:SF1">
    <property type="entry name" value="ATP-DEPENDENT DNA HELICASE HOMOLOG RECG, CHLOROPLASTIC"/>
    <property type="match status" value="1"/>
</dbReference>
<dbReference type="Pfam" id="PF03461">
    <property type="entry name" value="TRCF"/>
    <property type="match status" value="1"/>
</dbReference>
<keyword evidence="3 9" id="KW-0227">DNA damage</keyword>
<dbReference type="SMART" id="SM00487">
    <property type="entry name" value="DEXDc"/>
    <property type="match status" value="1"/>
</dbReference>
<dbReference type="PROSITE" id="PS51192">
    <property type="entry name" value="HELICASE_ATP_BIND_1"/>
    <property type="match status" value="1"/>
</dbReference>
<evidence type="ECO:0000256" key="6">
    <source>
        <dbReference type="ARBA" id="ARBA00022840"/>
    </source>
</evidence>
<evidence type="ECO:0000256" key="1">
    <source>
        <dbReference type="ARBA" id="ARBA00022490"/>
    </source>
</evidence>
<keyword evidence="8 9" id="KW-0234">DNA repair</keyword>
<dbReference type="InterPro" id="IPR001650">
    <property type="entry name" value="Helicase_C-like"/>
</dbReference>
<keyword evidence="4 9" id="KW-0378">Hydrolase</keyword>
<evidence type="ECO:0000256" key="3">
    <source>
        <dbReference type="ARBA" id="ARBA00022763"/>
    </source>
</evidence>
<dbReference type="InterPro" id="IPR011545">
    <property type="entry name" value="DEAD/DEAH_box_helicase_dom"/>
</dbReference>
<keyword evidence="5" id="KW-0347">Helicase</keyword>
<dbReference type="PANTHER" id="PTHR47964">
    <property type="entry name" value="ATP-DEPENDENT DNA HELICASE HOMOLOG RECG, CHLOROPLASTIC"/>
    <property type="match status" value="1"/>
</dbReference>
<organism evidence="13 14">
    <name type="scientific">Floccifex porci</name>
    <dbReference type="NCBI Taxonomy" id="2606629"/>
    <lineage>
        <taxon>Bacteria</taxon>
        <taxon>Bacillati</taxon>
        <taxon>Bacillota</taxon>
        <taxon>Erysipelotrichia</taxon>
        <taxon>Erysipelotrichales</taxon>
        <taxon>Erysipelotrichaceae</taxon>
        <taxon>Floccifex</taxon>
    </lineage>
</organism>
<keyword evidence="14" id="KW-1185">Reference proteome</keyword>
<comment type="caution">
    <text evidence="13">The sequence shown here is derived from an EMBL/GenBank/DDBJ whole genome shotgun (WGS) entry which is preliminary data.</text>
</comment>
<evidence type="ECO:0000256" key="8">
    <source>
        <dbReference type="ARBA" id="ARBA00023204"/>
    </source>
</evidence>
<evidence type="ECO:0000256" key="5">
    <source>
        <dbReference type="ARBA" id="ARBA00022806"/>
    </source>
</evidence>
<feature type="coiled-coil region" evidence="10">
    <location>
        <begin position="524"/>
        <end position="551"/>
    </location>
</feature>
<evidence type="ECO:0000313" key="13">
    <source>
        <dbReference type="EMBL" id="MSS00905.1"/>
    </source>
</evidence>
<keyword evidence="10" id="KW-0175">Coiled coil</keyword>
<evidence type="ECO:0000256" key="9">
    <source>
        <dbReference type="HAMAP-Rule" id="MF_00969"/>
    </source>
</evidence>
<dbReference type="GO" id="GO:0006355">
    <property type="term" value="P:regulation of DNA-templated transcription"/>
    <property type="evidence" value="ECO:0007669"/>
    <property type="project" value="UniProtKB-UniRule"/>
</dbReference>
<keyword evidence="6 9" id="KW-0067">ATP-binding</keyword>